<evidence type="ECO:0000313" key="10">
    <source>
        <dbReference type="Proteomes" id="UP000070263"/>
    </source>
</evidence>
<evidence type="ECO:0000259" key="8">
    <source>
        <dbReference type="PROSITE" id="PS51379"/>
    </source>
</evidence>
<accession>A0A133VIQ8</accession>
<dbReference type="GO" id="GO:0005506">
    <property type="term" value="F:iron ion binding"/>
    <property type="evidence" value="ECO:0007669"/>
    <property type="project" value="UniProtKB-UniRule"/>
</dbReference>
<organism evidence="9 10">
    <name type="scientific">candidate division MSBL1 archaeon SCGC-AAA382A20</name>
    <dbReference type="NCBI Taxonomy" id="1698280"/>
    <lineage>
        <taxon>Archaea</taxon>
        <taxon>Methanobacteriati</taxon>
        <taxon>Methanobacteriota</taxon>
        <taxon>candidate division MSBL1</taxon>
    </lineage>
</organism>
<dbReference type="InterPro" id="IPR051269">
    <property type="entry name" value="Fe-S_cluster_ET"/>
</dbReference>
<name>A0A133VIQ8_9EURY</name>
<dbReference type="SUPFAM" id="SSF54862">
    <property type="entry name" value="4Fe-4S ferredoxins"/>
    <property type="match status" value="1"/>
</dbReference>
<comment type="cofactor">
    <cofactor evidence="1">
        <name>[4Fe-4S] cluster</name>
        <dbReference type="ChEBI" id="CHEBI:49883"/>
    </cofactor>
</comment>
<evidence type="ECO:0000256" key="7">
    <source>
        <dbReference type="RuleBase" id="RU368020"/>
    </source>
</evidence>
<keyword evidence="4 7" id="KW-0249">Electron transport</keyword>
<dbReference type="EMBL" id="LHYE01000048">
    <property type="protein sequence ID" value="KXB06332.1"/>
    <property type="molecule type" value="Genomic_DNA"/>
</dbReference>
<comment type="function">
    <text evidence="7">Ferredoxins are iron-sulfur proteins that transfer electrons in a wide variety of metabolic reactions.</text>
</comment>
<evidence type="ECO:0000256" key="4">
    <source>
        <dbReference type="ARBA" id="ARBA00022982"/>
    </source>
</evidence>
<keyword evidence="2 7" id="KW-0813">Transport</keyword>
<evidence type="ECO:0000313" key="9">
    <source>
        <dbReference type="EMBL" id="KXB06332.1"/>
    </source>
</evidence>
<feature type="domain" description="4Fe-4S ferredoxin-type" evidence="8">
    <location>
        <begin position="2"/>
        <end position="30"/>
    </location>
</feature>
<keyword evidence="3 7" id="KW-0479">Metal-binding</keyword>
<keyword evidence="5 7" id="KW-0408">Iron</keyword>
<protein>
    <recommendedName>
        <fullName evidence="7">Ferredoxin</fullName>
    </recommendedName>
</protein>
<proteinExistence type="predicted"/>
<dbReference type="InterPro" id="IPR017896">
    <property type="entry name" value="4Fe4S_Fe-S-bd"/>
</dbReference>
<dbReference type="PANTHER" id="PTHR36923:SF3">
    <property type="entry name" value="FERREDOXIN"/>
    <property type="match status" value="1"/>
</dbReference>
<evidence type="ECO:0000256" key="5">
    <source>
        <dbReference type="ARBA" id="ARBA00023004"/>
    </source>
</evidence>
<comment type="caution">
    <text evidence="9">The sequence shown here is derived from an EMBL/GenBank/DDBJ whole genome shotgun (WGS) entry which is preliminary data.</text>
</comment>
<keyword evidence="6 7" id="KW-0411">Iron-sulfur</keyword>
<keyword evidence="10" id="KW-1185">Reference proteome</keyword>
<dbReference type="PRINTS" id="PR00352">
    <property type="entry name" value="3FE4SFRDOXIN"/>
</dbReference>
<dbReference type="GO" id="GO:0009055">
    <property type="term" value="F:electron transfer activity"/>
    <property type="evidence" value="ECO:0007669"/>
    <property type="project" value="UniProtKB-UniRule"/>
</dbReference>
<reference evidence="9 10" key="1">
    <citation type="journal article" date="2016" name="Sci. Rep.">
        <title>Metabolic traits of an uncultured archaeal lineage -MSBL1- from brine pools of the Red Sea.</title>
        <authorList>
            <person name="Mwirichia R."/>
            <person name="Alam I."/>
            <person name="Rashid M."/>
            <person name="Vinu M."/>
            <person name="Ba-Alawi W."/>
            <person name="Anthony Kamau A."/>
            <person name="Kamanda Ngugi D."/>
            <person name="Goker M."/>
            <person name="Klenk H.P."/>
            <person name="Bajic V."/>
            <person name="Stingl U."/>
        </authorList>
    </citation>
    <scope>NUCLEOTIDE SEQUENCE [LARGE SCALE GENOMIC DNA]</scope>
    <source>
        <strain evidence="9">SCGC-AAA382A20</strain>
    </source>
</reference>
<evidence type="ECO:0000256" key="2">
    <source>
        <dbReference type="ARBA" id="ARBA00022448"/>
    </source>
</evidence>
<evidence type="ECO:0000256" key="1">
    <source>
        <dbReference type="ARBA" id="ARBA00001966"/>
    </source>
</evidence>
<evidence type="ECO:0000256" key="6">
    <source>
        <dbReference type="ARBA" id="ARBA00023014"/>
    </source>
</evidence>
<dbReference type="GO" id="GO:0051536">
    <property type="term" value="F:iron-sulfur cluster binding"/>
    <property type="evidence" value="ECO:0007669"/>
    <property type="project" value="UniProtKB-KW"/>
</dbReference>
<dbReference type="PANTHER" id="PTHR36923">
    <property type="entry name" value="FERREDOXIN"/>
    <property type="match status" value="1"/>
</dbReference>
<dbReference type="InterPro" id="IPR001080">
    <property type="entry name" value="3Fe4S_ferredoxin"/>
</dbReference>
<dbReference type="Proteomes" id="UP000070263">
    <property type="component" value="Unassembled WGS sequence"/>
</dbReference>
<dbReference type="Gene3D" id="3.30.70.20">
    <property type="match status" value="1"/>
</dbReference>
<gene>
    <name evidence="9" type="ORF">AKJ51_03850</name>
</gene>
<dbReference type="Pfam" id="PF13370">
    <property type="entry name" value="Fer4_13"/>
    <property type="match status" value="1"/>
</dbReference>
<evidence type="ECO:0000256" key="3">
    <source>
        <dbReference type="ARBA" id="ARBA00022723"/>
    </source>
</evidence>
<dbReference type="AlphaFoldDB" id="A0A133VIQ8"/>
<dbReference type="PROSITE" id="PS51379">
    <property type="entry name" value="4FE4S_FER_2"/>
    <property type="match status" value="1"/>
</dbReference>
<sequence length="63" mass="6704">MKKPVVDRDVCNGSAVCVEIAPGVFDLNDQGKAFVEDPQGASEEIVQQAIGACPVDAISWKEK</sequence>